<dbReference type="Proteomes" id="UP000663848">
    <property type="component" value="Unassembled WGS sequence"/>
</dbReference>
<dbReference type="Proteomes" id="UP000663872">
    <property type="component" value="Unassembled WGS sequence"/>
</dbReference>
<dbReference type="OrthoDB" id="10366781at2759"/>
<evidence type="ECO:0000313" key="9">
    <source>
        <dbReference type="Proteomes" id="UP000663872"/>
    </source>
</evidence>
<evidence type="ECO:0000313" key="4">
    <source>
        <dbReference type="EMBL" id="CAF3698061.1"/>
    </source>
</evidence>
<name>A0A817SVV2_9BILA</name>
<gene>
    <name evidence="4" type="ORF">FME351_LOCUS27520</name>
    <name evidence="3" type="ORF">GRG538_LOCUS837</name>
    <name evidence="5" type="ORF">HFQ381_LOCUS16076</name>
    <name evidence="2" type="ORF">LUA448_LOCUS1533</name>
    <name evidence="8" type="ORF">QYT958_LOCUS31410</name>
    <name evidence="1" type="ORF">TIS948_LOCUS6297</name>
    <name evidence="6" type="ORF">TSG867_LOCUS14216</name>
    <name evidence="7" type="ORF">UJA718_LOCUS31218</name>
</gene>
<dbReference type="AlphaFoldDB" id="A0A817SVV2"/>
<evidence type="ECO:0000313" key="10">
    <source>
        <dbReference type="Proteomes" id="UP000663873"/>
    </source>
</evidence>
<dbReference type="EMBL" id="CAJOBP010021825">
    <property type="protein sequence ID" value="CAF4600135.1"/>
    <property type="molecule type" value="Genomic_DNA"/>
</dbReference>
<dbReference type="EMBL" id="CAJOBQ010000782">
    <property type="protein sequence ID" value="CAF4417149.1"/>
    <property type="molecule type" value="Genomic_DNA"/>
</dbReference>
<evidence type="ECO:0000313" key="6">
    <source>
        <dbReference type="EMBL" id="CAF4417149.1"/>
    </source>
</evidence>
<proteinExistence type="predicted"/>
<evidence type="ECO:0000313" key="2">
    <source>
        <dbReference type="EMBL" id="CAF3190363.1"/>
    </source>
</evidence>
<keyword evidence="10" id="KW-1185">Reference proteome</keyword>
<evidence type="ECO:0000313" key="5">
    <source>
        <dbReference type="EMBL" id="CAF4340511.1"/>
    </source>
</evidence>
<organism evidence="3 9">
    <name type="scientific">Rotaria socialis</name>
    <dbReference type="NCBI Taxonomy" id="392032"/>
    <lineage>
        <taxon>Eukaryota</taxon>
        <taxon>Metazoa</taxon>
        <taxon>Spiralia</taxon>
        <taxon>Gnathifera</taxon>
        <taxon>Rotifera</taxon>
        <taxon>Eurotatoria</taxon>
        <taxon>Bdelloidea</taxon>
        <taxon>Philodinida</taxon>
        <taxon>Philodinidae</taxon>
        <taxon>Rotaria</taxon>
    </lineage>
</organism>
<sequence length="92" mass="10288">MTLYRLFNHGPVAMHYSHAYNKPFHAEMDEPFTTPPSFGTAYSDGPSCTKTRKPNPPNHFDIGGGILNFGRNVYGNIVRIGQSATSYVYNFV</sequence>
<dbReference type="Proteomes" id="UP000663851">
    <property type="component" value="Unassembled WGS sequence"/>
</dbReference>
<dbReference type="Proteomes" id="UP000663873">
    <property type="component" value="Unassembled WGS sequence"/>
</dbReference>
<reference evidence="3" key="1">
    <citation type="submission" date="2021-02" db="EMBL/GenBank/DDBJ databases">
        <authorList>
            <person name="Nowell W R."/>
        </authorList>
    </citation>
    <scope>NUCLEOTIDE SEQUENCE</scope>
</reference>
<dbReference type="EMBL" id="CAJNYD010000038">
    <property type="protein sequence ID" value="CAF3190363.1"/>
    <property type="molecule type" value="Genomic_DNA"/>
</dbReference>
<dbReference type="EMBL" id="CAJOBO010001122">
    <property type="protein sequence ID" value="CAF4340511.1"/>
    <property type="molecule type" value="Genomic_DNA"/>
</dbReference>
<dbReference type="Proteomes" id="UP000663833">
    <property type="component" value="Unassembled WGS sequence"/>
</dbReference>
<dbReference type="Proteomes" id="UP000663869">
    <property type="component" value="Unassembled WGS sequence"/>
</dbReference>
<dbReference type="Proteomes" id="UP000663862">
    <property type="component" value="Unassembled WGS sequence"/>
</dbReference>
<dbReference type="EMBL" id="CAJNXB010000734">
    <property type="protein sequence ID" value="CAF3089949.1"/>
    <property type="molecule type" value="Genomic_DNA"/>
</dbReference>
<dbReference type="Proteomes" id="UP000663825">
    <property type="component" value="Unassembled WGS sequence"/>
</dbReference>
<protein>
    <submittedName>
        <fullName evidence="3">Uncharacterized protein</fullName>
    </submittedName>
</protein>
<evidence type="ECO:0000313" key="8">
    <source>
        <dbReference type="EMBL" id="CAF4919529.1"/>
    </source>
</evidence>
<accession>A0A817SVV2</accession>
<dbReference type="EMBL" id="CAJOBR010017953">
    <property type="protein sequence ID" value="CAF4919529.1"/>
    <property type="molecule type" value="Genomic_DNA"/>
</dbReference>
<evidence type="ECO:0000313" key="1">
    <source>
        <dbReference type="EMBL" id="CAF3089949.1"/>
    </source>
</evidence>
<dbReference type="EMBL" id="CAJNYU010003737">
    <property type="protein sequence ID" value="CAF3698061.1"/>
    <property type="molecule type" value="Genomic_DNA"/>
</dbReference>
<comment type="caution">
    <text evidence="3">The sequence shown here is derived from an EMBL/GenBank/DDBJ whole genome shotgun (WGS) entry which is preliminary data.</text>
</comment>
<evidence type="ECO:0000313" key="3">
    <source>
        <dbReference type="EMBL" id="CAF3304092.1"/>
    </source>
</evidence>
<evidence type="ECO:0000313" key="7">
    <source>
        <dbReference type="EMBL" id="CAF4600135.1"/>
    </source>
</evidence>
<dbReference type="EMBL" id="CAJNYT010000025">
    <property type="protein sequence ID" value="CAF3304092.1"/>
    <property type="molecule type" value="Genomic_DNA"/>
</dbReference>